<evidence type="ECO:0000313" key="4">
    <source>
        <dbReference type="EMBL" id="KAF7133996.1"/>
    </source>
</evidence>
<sequence>MVFLLPRRVRDKLWAEPLPPPDSFQGQTVLITGATSGLGLAAAVHFANLGANLILTARSLAAGHTAAEHVETCAGIVGQGRIRVLELDMSRYASCVSFVSQFKQHTASSAGRVDVAVLNAGLINVDFKLSPEGCTTLLGLLLLEWMGQQPNHTTESVPPHIVFLTSRDHLDPDIAPWEEYSARPGGLLRYFSEEQNWPRGALEEFVKQIEMSPSRAGKANTTVYGIATDSMTFNFYRINQSSKWCSKALTWGYTGEENKAIVCLLLEIMYFAPSQSPMHAYT</sequence>
<proteinExistence type="inferred from homology"/>
<gene>
    <name evidence="4" type="ORF">CNMCM5793_005522</name>
</gene>
<dbReference type="PANTHER" id="PTHR24320">
    <property type="entry name" value="RETINOL DEHYDROGENASE"/>
    <property type="match status" value="1"/>
</dbReference>
<protein>
    <submittedName>
        <fullName evidence="4">Uncharacterized protein</fullName>
    </submittedName>
</protein>
<keyword evidence="2" id="KW-0521">NADP</keyword>
<dbReference type="SUPFAM" id="SSF51735">
    <property type="entry name" value="NAD(P)-binding Rossmann-fold domains"/>
    <property type="match status" value="1"/>
</dbReference>
<dbReference type="GO" id="GO:0016491">
    <property type="term" value="F:oxidoreductase activity"/>
    <property type="evidence" value="ECO:0007669"/>
    <property type="project" value="UniProtKB-KW"/>
</dbReference>
<dbReference type="InterPro" id="IPR036291">
    <property type="entry name" value="NAD(P)-bd_dom_sf"/>
</dbReference>
<dbReference type="Gene3D" id="3.40.50.720">
    <property type="entry name" value="NAD(P)-binding Rossmann-like Domain"/>
    <property type="match status" value="1"/>
</dbReference>
<keyword evidence="5" id="KW-1185">Reference proteome</keyword>
<keyword evidence="3" id="KW-0560">Oxidoreductase</keyword>
<dbReference type="PRINTS" id="PR00081">
    <property type="entry name" value="GDHRDH"/>
</dbReference>
<dbReference type="OrthoDB" id="542013at2759"/>
<dbReference type="Pfam" id="PF00106">
    <property type="entry name" value="adh_short"/>
    <property type="match status" value="1"/>
</dbReference>
<dbReference type="PANTHER" id="PTHR24320:SF252">
    <property type="entry name" value="DEHYDROGENASE_REDUCTASE FAMILY PROTEIN, PUTATIVE (AFU_ORTHOLOGUE AFUA_3G08550)-RELATED"/>
    <property type="match status" value="1"/>
</dbReference>
<evidence type="ECO:0000256" key="3">
    <source>
        <dbReference type="ARBA" id="ARBA00023002"/>
    </source>
</evidence>
<dbReference type="Proteomes" id="UP000630445">
    <property type="component" value="Unassembled WGS sequence"/>
</dbReference>
<evidence type="ECO:0000256" key="2">
    <source>
        <dbReference type="ARBA" id="ARBA00022857"/>
    </source>
</evidence>
<accession>A0A8H6PH15</accession>
<evidence type="ECO:0000313" key="5">
    <source>
        <dbReference type="Proteomes" id="UP000630445"/>
    </source>
</evidence>
<dbReference type="AlphaFoldDB" id="A0A8H6PH15"/>
<comment type="caution">
    <text evidence="4">The sequence shown here is derived from an EMBL/GenBank/DDBJ whole genome shotgun (WGS) entry which is preliminary data.</text>
</comment>
<name>A0A8H6PH15_9EURO</name>
<comment type="similarity">
    <text evidence="1">Belongs to the short-chain dehydrogenases/reductases (SDR) family.</text>
</comment>
<dbReference type="InterPro" id="IPR002347">
    <property type="entry name" value="SDR_fam"/>
</dbReference>
<reference evidence="4" key="1">
    <citation type="submission" date="2020-06" db="EMBL/GenBank/DDBJ databases">
        <title>Draft genome sequences of strains closely related to Aspergillus parafelis and Aspergillus hiratsukae.</title>
        <authorList>
            <person name="Dos Santos R.A.C."/>
            <person name="Rivero-Menendez O."/>
            <person name="Steenwyk J.L."/>
            <person name="Mead M.E."/>
            <person name="Goldman G.H."/>
            <person name="Alastruey-Izquierdo A."/>
            <person name="Rokas A."/>
        </authorList>
    </citation>
    <scope>NUCLEOTIDE SEQUENCE</scope>
    <source>
        <strain evidence="4">CNM-CM5793</strain>
    </source>
</reference>
<evidence type="ECO:0000256" key="1">
    <source>
        <dbReference type="ARBA" id="ARBA00006484"/>
    </source>
</evidence>
<organism evidence="4 5">
    <name type="scientific">Aspergillus hiratsukae</name>
    <dbReference type="NCBI Taxonomy" id="1194566"/>
    <lineage>
        <taxon>Eukaryota</taxon>
        <taxon>Fungi</taxon>
        <taxon>Dikarya</taxon>
        <taxon>Ascomycota</taxon>
        <taxon>Pezizomycotina</taxon>
        <taxon>Eurotiomycetes</taxon>
        <taxon>Eurotiomycetidae</taxon>
        <taxon>Eurotiales</taxon>
        <taxon>Aspergillaceae</taxon>
        <taxon>Aspergillus</taxon>
        <taxon>Aspergillus subgen. Fumigati</taxon>
    </lineage>
</organism>
<dbReference type="EMBL" id="JACBAD010001782">
    <property type="protein sequence ID" value="KAF7133996.1"/>
    <property type="molecule type" value="Genomic_DNA"/>
</dbReference>